<reference evidence="3" key="2">
    <citation type="submission" date="2021-12" db="EMBL/GenBank/DDBJ databases">
        <title>Resequencing data analysis of finger millet.</title>
        <authorList>
            <person name="Hatakeyama M."/>
            <person name="Aluri S."/>
            <person name="Balachadran M.T."/>
            <person name="Sivarajan S.R."/>
            <person name="Poveda L."/>
            <person name="Shimizu-Inatsugi R."/>
            <person name="Schlapbach R."/>
            <person name="Sreeman S.M."/>
            <person name="Shimizu K.K."/>
        </authorList>
    </citation>
    <scope>NUCLEOTIDE SEQUENCE</scope>
</reference>
<keyword evidence="2" id="KW-0732">Signal</keyword>
<feature type="signal peptide" evidence="2">
    <location>
        <begin position="1"/>
        <end position="28"/>
    </location>
</feature>
<dbReference type="PANTHER" id="PTHR45958:SF2">
    <property type="entry name" value="RING-TYPE E3 UBIQUITIN TRANSFERASE"/>
    <property type="match status" value="1"/>
</dbReference>
<dbReference type="Gene3D" id="1.25.10.10">
    <property type="entry name" value="Leucine-rich Repeat Variant"/>
    <property type="match status" value="1"/>
</dbReference>
<feature type="compositionally biased region" description="Pro residues" evidence="1">
    <location>
        <begin position="33"/>
        <end position="43"/>
    </location>
</feature>
<feature type="chain" id="PRO_5043652270" evidence="2">
    <location>
        <begin position="29"/>
        <end position="194"/>
    </location>
</feature>
<protein>
    <submittedName>
        <fullName evidence="3">Uncharacterized protein</fullName>
    </submittedName>
</protein>
<dbReference type="EMBL" id="BQKI01000004">
    <property type="protein sequence ID" value="GJM92578.1"/>
    <property type="molecule type" value="Genomic_DNA"/>
</dbReference>
<name>A0AAV5C1U9_ELECO</name>
<feature type="compositionally biased region" description="Low complexity" evidence="1">
    <location>
        <begin position="44"/>
        <end position="66"/>
    </location>
</feature>
<dbReference type="AlphaFoldDB" id="A0AAV5C1U9"/>
<gene>
    <name evidence="3" type="primary">ga09058</name>
    <name evidence="3" type="ORF">PR202_ga09058</name>
</gene>
<dbReference type="PANTHER" id="PTHR45958">
    <property type="entry name" value="RING-TYPE E3 UBIQUITIN TRANSFERASE"/>
    <property type="match status" value="1"/>
</dbReference>
<dbReference type="SUPFAM" id="SSF48371">
    <property type="entry name" value="ARM repeat"/>
    <property type="match status" value="1"/>
</dbReference>
<evidence type="ECO:0000256" key="1">
    <source>
        <dbReference type="SAM" id="MobiDB-lite"/>
    </source>
</evidence>
<evidence type="ECO:0000313" key="4">
    <source>
        <dbReference type="Proteomes" id="UP001054889"/>
    </source>
</evidence>
<dbReference type="InterPro" id="IPR011989">
    <property type="entry name" value="ARM-like"/>
</dbReference>
<evidence type="ECO:0000256" key="2">
    <source>
        <dbReference type="SAM" id="SignalP"/>
    </source>
</evidence>
<organism evidence="3 4">
    <name type="scientific">Eleusine coracana subsp. coracana</name>
    <dbReference type="NCBI Taxonomy" id="191504"/>
    <lineage>
        <taxon>Eukaryota</taxon>
        <taxon>Viridiplantae</taxon>
        <taxon>Streptophyta</taxon>
        <taxon>Embryophyta</taxon>
        <taxon>Tracheophyta</taxon>
        <taxon>Spermatophyta</taxon>
        <taxon>Magnoliopsida</taxon>
        <taxon>Liliopsida</taxon>
        <taxon>Poales</taxon>
        <taxon>Poaceae</taxon>
        <taxon>PACMAD clade</taxon>
        <taxon>Chloridoideae</taxon>
        <taxon>Cynodonteae</taxon>
        <taxon>Eleusininae</taxon>
        <taxon>Eleusine</taxon>
    </lineage>
</organism>
<comment type="caution">
    <text evidence="3">The sequence shown here is derived from an EMBL/GenBank/DDBJ whole genome shotgun (WGS) entry which is preliminary data.</text>
</comment>
<feature type="region of interest" description="Disordered" evidence="1">
    <location>
        <begin position="30"/>
        <end position="66"/>
    </location>
</feature>
<keyword evidence="4" id="KW-1185">Reference proteome</keyword>
<dbReference type="Proteomes" id="UP001054889">
    <property type="component" value="Unassembled WGS sequence"/>
</dbReference>
<sequence length="194" mass="21094">MRREQKKKNKAAPLLVLLLAYLLLCGAARDRPVPPPPPPPPNRSRPSPSRRAVRSSPTAPPRSSASLPLEAGAVEGLLACLENDNVLVVEAALGALCTLLDDRVDVKKSVVALVDLDAVRLMLGARQRAQNLLWQKCFCVVEKLLEHDDDQCMREVAGDRMLPTTLVSAFQGTRAPSRRPRASSGDCTRCLTTL</sequence>
<accession>A0AAV5C1U9</accession>
<reference evidence="3" key="1">
    <citation type="journal article" date="2018" name="DNA Res.">
        <title>Multiple hybrid de novo genome assembly of finger millet, an orphan allotetraploid crop.</title>
        <authorList>
            <person name="Hatakeyama M."/>
            <person name="Aluri S."/>
            <person name="Balachadran M.T."/>
            <person name="Sivarajan S.R."/>
            <person name="Patrignani A."/>
            <person name="Gruter S."/>
            <person name="Poveda L."/>
            <person name="Shimizu-Inatsugi R."/>
            <person name="Baeten J."/>
            <person name="Francoijs K.J."/>
            <person name="Nataraja K.N."/>
            <person name="Reddy Y.A.N."/>
            <person name="Phadnis S."/>
            <person name="Ravikumar R.L."/>
            <person name="Schlapbach R."/>
            <person name="Sreeman S.M."/>
            <person name="Shimizu K.K."/>
        </authorList>
    </citation>
    <scope>NUCLEOTIDE SEQUENCE</scope>
</reference>
<dbReference type="InterPro" id="IPR052608">
    <property type="entry name" value="U-box_domain_protein"/>
</dbReference>
<proteinExistence type="predicted"/>
<dbReference type="InterPro" id="IPR016024">
    <property type="entry name" value="ARM-type_fold"/>
</dbReference>
<evidence type="ECO:0000313" key="3">
    <source>
        <dbReference type="EMBL" id="GJM92578.1"/>
    </source>
</evidence>